<dbReference type="PANTHER" id="PTHR35788">
    <property type="entry name" value="EXPORTED PROTEIN-RELATED"/>
    <property type="match status" value="1"/>
</dbReference>
<protein>
    <submittedName>
        <fullName evidence="3">Unannotated protein</fullName>
    </submittedName>
</protein>
<dbReference type="Pfam" id="PF04294">
    <property type="entry name" value="VanW"/>
    <property type="match status" value="1"/>
</dbReference>
<accession>A0A6J6TJ55</accession>
<feature type="domain" description="YoaR-like putative peptidoglycan binding" evidence="2">
    <location>
        <begin position="117"/>
        <end position="191"/>
    </location>
</feature>
<reference evidence="3" key="1">
    <citation type="submission" date="2020-05" db="EMBL/GenBank/DDBJ databases">
        <authorList>
            <person name="Chiriac C."/>
            <person name="Salcher M."/>
            <person name="Ghai R."/>
            <person name="Kavagutti S V."/>
        </authorList>
    </citation>
    <scope>NUCLEOTIDE SEQUENCE</scope>
</reference>
<gene>
    <name evidence="3" type="ORF">UFOPK2761_01712</name>
</gene>
<feature type="region of interest" description="Disordered" evidence="1">
    <location>
        <begin position="562"/>
        <end position="582"/>
    </location>
</feature>
<evidence type="ECO:0000259" key="2">
    <source>
        <dbReference type="Pfam" id="PF12229"/>
    </source>
</evidence>
<proteinExistence type="predicted"/>
<dbReference type="Pfam" id="PF12229">
    <property type="entry name" value="PG_binding_4"/>
    <property type="match status" value="1"/>
</dbReference>
<sequence length="582" mass="62222">MAKDSGRETLGGKAVLVALATVLLLAGGLYAAAGAFASDRVPRGTTVAGVEVGGKSPEQARRTLERELADRVDAPITVTVEGESVEVSPQEAGLALDLDGTVEAAGAGDSWAPDRLWDYWTGGDEVEPVLDVDESALEATIERLDSELGTEPVDATATFTASTVRTTPATTGRLLDEEAAREALLSAYLAEEPAVGLELVDVEPTITDAEMEEAVSELANPALSGPVTLVFGDSPVTLRPRDYAPALSLEADGDELELATDLDVVKRLVGDATATGAPVDATWRLVDGKPRVVPAKPGVSYEDGAVTDTFLELLTRPEGERTGEVEAEVEEPDVTTAEARSWKIRERVSTFTTEYPHADYRNTNIGRAAELVNGTVLAPGETFSMNDIVGERTRENGFTEGFVIADGILREDLGGGVSQLATTLFNAMFFAGLEDVEHKPHSFYIDRYPVGREATVAWGVLDLRFKNDTDHGVLVQSFINPSTPGTTGSVTVNMYSTKTWDITARASERYNYTSPDVRYLQTPDCYAYTGSSGFTIDVFRDFRRPGESEVVRTEKFNTVYTPSDSVRCGPPPGQGGNGGGDT</sequence>
<evidence type="ECO:0000313" key="3">
    <source>
        <dbReference type="EMBL" id="CAB4746793.1"/>
    </source>
</evidence>
<dbReference type="InterPro" id="IPR052913">
    <property type="entry name" value="Glycopeptide_resist_protein"/>
</dbReference>
<organism evidence="3">
    <name type="scientific">freshwater metagenome</name>
    <dbReference type="NCBI Taxonomy" id="449393"/>
    <lineage>
        <taxon>unclassified sequences</taxon>
        <taxon>metagenomes</taxon>
        <taxon>ecological metagenomes</taxon>
    </lineage>
</organism>
<dbReference type="InterPro" id="IPR022029">
    <property type="entry name" value="YoaR-like_PG-bd"/>
</dbReference>
<dbReference type="EMBL" id="CAEZYQ010000012">
    <property type="protein sequence ID" value="CAB4746793.1"/>
    <property type="molecule type" value="Genomic_DNA"/>
</dbReference>
<dbReference type="InterPro" id="IPR007391">
    <property type="entry name" value="Vancomycin_resist_VanW"/>
</dbReference>
<dbReference type="AlphaFoldDB" id="A0A6J6TJ55"/>
<name>A0A6J6TJ55_9ZZZZ</name>
<evidence type="ECO:0000256" key="1">
    <source>
        <dbReference type="SAM" id="MobiDB-lite"/>
    </source>
</evidence>
<dbReference type="PANTHER" id="PTHR35788:SF1">
    <property type="entry name" value="EXPORTED PROTEIN"/>
    <property type="match status" value="1"/>
</dbReference>